<evidence type="ECO:0000313" key="4">
    <source>
        <dbReference type="EMBL" id="OHA40657.1"/>
    </source>
</evidence>
<evidence type="ECO:0000256" key="1">
    <source>
        <dbReference type="ARBA" id="ARBA00022801"/>
    </source>
</evidence>
<keyword evidence="1" id="KW-0378">Hydrolase</keyword>
<dbReference type="AlphaFoldDB" id="A0A1G2NX13"/>
<accession>A0A1G2NX13</accession>
<sequence>MKKYKLYFYGGAGAVTGANFLLEGEGIKILVDCGLHQGSTWSGQWNRQSFQYNPAEVDYLFVTHAHADHIGRIPKLVKDGFRGKIFSTHPTKDLAPVMFDDMTRLMARAARERNQDPMYDEKDVSLAMSLWESFSYHETLNLKPFQIMAMNAGHILGSAMYEFDSGAAKIVFTGDLGNSPSVLLPDTESVTSASYMVMESVYGNRNHEGKERRGEQLKSILQQIARENGTLIMPVFSLERTQVFLHEINSFVEKGEVGGVSVFLDSPLAIKITHVYKKYSSYFKEEVRHEIERDDIFDFPKLRLTTGVEDSAAIKRVKGAKVILAGSGMSDGGRVVEHLKNYLEDSAAVLLFTGYQAPGTTGRLLQDGVGRVEIQNRFYEVKMKRITLSGYSSHKDSEGLERFASEGADSLRALFLAMGEPSAAGHLAQKLRDNHGINAIVPELGYVADIEL</sequence>
<dbReference type="PANTHER" id="PTHR11203:SF37">
    <property type="entry name" value="INTEGRATOR COMPLEX SUBUNIT 11"/>
    <property type="match status" value="1"/>
</dbReference>
<feature type="domain" description="Metallo-beta-lactamase" evidence="2">
    <location>
        <begin position="16"/>
        <end position="207"/>
    </location>
</feature>
<proteinExistence type="predicted"/>
<protein>
    <recommendedName>
        <fullName evidence="6">MBL fold hydrolase</fullName>
    </recommendedName>
</protein>
<dbReference type="GO" id="GO:0004521">
    <property type="term" value="F:RNA endonuclease activity"/>
    <property type="evidence" value="ECO:0007669"/>
    <property type="project" value="TreeGrafter"/>
</dbReference>
<name>A0A1G2NX13_9BACT</name>
<evidence type="ECO:0000259" key="2">
    <source>
        <dbReference type="SMART" id="SM00849"/>
    </source>
</evidence>
<dbReference type="InterPro" id="IPR050698">
    <property type="entry name" value="MBL"/>
</dbReference>
<comment type="caution">
    <text evidence="4">The sequence shown here is derived from an EMBL/GenBank/DDBJ whole genome shotgun (WGS) entry which is preliminary data.</text>
</comment>
<dbReference type="EMBL" id="MHSH01000047">
    <property type="protein sequence ID" value="OHA40657.1"/>
    <property type="molecule type" value="Genomic_DNA"/>
</dbReference>
<dbReference type="GO" id="GO:0016787">
    <property type="term" value="F:hydrolase activity"/>
    <property type="evidence" value="ECO:0007669"/>
    <property type="project" value="UniProtKB-KW"/>
</dbReference>
<dbReference type="SUPFAM" id="SSF56281">
    <property type="entry name" value="Metallo-hydrolase/oxidoreductase"/>
    <property type="match status" value="1"/>
</dbReference>
<dbReference type="SMART" id="SM01027">
    <property type="entry name" value="Beta-Casp"/>
    <property type="match status" value="1"/>
</dbReference>
<dbReference type="InterPro" id="IPR022712">
    <property type="entry name" value="Beta_Casp"/>
</dbReference>
<feature type="domain" description="Beta-Casp" evidence="3">
    <location>
        <begin position="241"/>
        <end position="365"/>
    </location>
</feature>
<dbReference type="Pfam" id="PF10996">
    <property type="entry name" value="Beta-Casp"/>
    <property type="match status" value="1"/>
</dbReference>
<dbReference type="InterPro" id="IPR011108">
    <property type="entry name" value="RMMBL"/>
</dbReference>
<dbReference type="InterPro" id="IPR001279">
    <property type="entry name" value="Metallo-B-lactamas"/>
</dbReference>
<dbReference type="SMART" id="SM00849">
    <property type="entry name" value="Lactamase_B"/>
    <property type="match status" value="1"/>
</dbReference>
<dbReference type="Gene3D" id="3.40.50.10890">
    <property type="match status" value="1"/>
</dbReference>
<dbReference type="CDD" id="cd16295">
    <property type="entry name" value="TTHA0252-CPSF-like_MBL-fold"/>
    <property type="match status" value="1"/>
</dbReference>
<evidence type="ECO:0000313" key="5">
    <source>
        <dbReference type="Proteomes" id="UP000176429"/>
    </source>
</evidence>
<dbReference type="InterPro" id="IPR036866">
    <property type="entry name" value="RibonucZ/Hydroxyglut_hydro"/>
</dbReference>
<dbReference type="Gene3D" id="3.60.15.10">
    <property type="entry name" value="Ribonuclease Z/Hydroxyacylglutathione hydrolase-like"/>
    <property type="match status" value="1"/>
</dbReference>
<organism evidence="4 5">
    <name type="scientific">Candidatus Taylorbacteria bacterium RIFCSPLOWO2_02_FULL_46_40</name>
    <dbReference type="NCBI Taxonomy" id="1802329"/>
    <lineage>
        <taxon>Bacteria</taxon>
        <taxon>Candidatus Tayloriibacteriota</taxon>
    </lineage>
</organism>
<reference evidence="4 5" key="1">
    <citation type="journal article" date="2016" name="Nat. Commun.">
        <title>Thousands of microbial genomes shed light on interconnected biogeochemical processes in an aquifer system.</title>
        <authorList>
            <person name="Anantharaman K."/>
            <person name="Brown C.T."/>
            <person name="Hug L.A."/>
            <person name="Sharon I."/>
            <person name="Castelle C.J."/>
            <person name="Probst A.J."/>
            <person name="Thomas B.C."/>
            <person name="Singh A."/>
            <person name="Wilkins M.J."/>
            <person name="Karaoz U."/>
            <person name="Brodie E.L."/>
            <person name="Williams K.H."/>
            <person name="Hubbard S.S."/>
            <person name="Banfield J.F."/>
        </authorList>
    </citation>
    <scope>NUCLEOTIDE SEQUENCE [LARGE SCALE GENOMIC DNA]</scope>
</reference>
<dbReference type="Pfam" id="PF07521">
    <property type="entry name" value="RMMBL"/>
    <property type="match status" value="1"/>
</dbReference>
<dbReference type="PANTHER" id="PTHR11203">
    <property type="entry name" value="CLEAVAGE AND POLYADENYLATION SPECIFICITY FACTOR FAMILY MEMBER"/>
    <property type="match status" value="1"/>
</dbReference>
<evidence type="ECO:0000259" key="3">
    <source>
        <dbReference type="SMART" id="SM01027"/>
    </source>
</evidence>
<gene>
    <name evidence="4" type="ORF">A3H68_03045</name>
</gene>
<evidence type="ECO:0008006" key="6">
    <source>
        <dbReference type="Google" id="ProtNLM"/>
    </source>
</evidence>
<dbReference type="Pfam" id="PF16661">
    <property type="entry name" value="Lactamase_B_6"/>
    <property type="match status" value="1"/>
</dbReference>
<dbReference type="Proteomes" id="UP000176429">
    <property type="component" value="Unassembled WGS sequence"/>
</dbReference>